<keyword evidence="5 7" id="KW-0694">RNA-binding</keyword>
<evidence type="ECO:0000256" key="1">
    <source>
        <dbReference type="ARBA" id="ARBA00022741"/>
    </source>
</evidence>
<dbReference type="CDD" id="cd17949">
    <property type="entry name" value="DEADc_DDX31"/>
    <property type="match status" value="1"/>
</dbReference>
<comment type="caution">
    <text evidence="9">The sequence shown here is derived from an EMBL/GenBank/DDBJ whole genome shotgun (WGS) entry which is preliminary data.</text>
</comment>
<evidence type="ECO:0000256" key="6">
    <source>
        <dbReference type="RuleBase" id="RU000492"/>
    </source>
</evidence>
<dbReference type="InterPro" id="IPR011545">
    <property type="entry name" value="DEAD/DEAH_box_helicase_dom"/>
</dbReference>
<evidence type="ECO:0000313" key="10">
    <source>
        <dbReference type="Proteomes" id="UP001152795"/>
    </source>
</evidence>
<dbReference type="Proteomes" id="UP001152795">
    <property type="component" value="Unassembled WGS sequence"/>
</dbReference>
<dbReference type="SMART" id="SM01178">
    <property type="entry name" value="DUF4217"/>
    <property type="match status" value="1"/>
</dbReference>
<dbReference type="Pfam" id="PF13959">
    <property type="entry name" value="CTE_SPB4"/>
    <property type="match status" value="1"/>
</dbReference>
<reference evidence="9" key="1">
    <citation type="submission" date="2020-04" db="EMBL/GenBank/DDBJ databases">
        <authorList>
            <person name="Alioto T."/>
            <person name="Alioto T."/>
            <person name="Gomez Garrido J."/>
        </authorList>
    </citation>
    <scope>NUCLEOTIDE SEQUENCE</scope>
    <source>
        <strain evidence="9">A484AB</strain>
    </source>
</reference>
<comment type="catalytic activity">
    <reaction evidence="7">
        <text>ATP + H2O = ADP + phosphate + H(+)</text>
        <dbReference type="Rhea" id="RHEA:13065"/>
        <dbReference type="ChEBI" id="CHEBI:15377"/>
        <dbReference type="ChEBI" id="CHEBI:15378"/>
        <dbReference type="ChEBI" id="CHEBI:30616"/>
        <dbReference type="ChEBI" id="CHEBI:43474"/>
        <dbReference type="ChEBI" id="CHEBI:456216"/>
        <dbReference type="EC" id="3.6.4.13"/>
    </reaction>
</comment>
<dbReference type="AlphaFoldDB" id="A0A7D9EVV3"/>
<keyword evidence="2 6" id="KW-0378">Hydrolase</keyword>
<keyword evidence="4 6" id="KW-0067">ATP-binding</keyword>
<dbReference type="PANTHER" id="PTHR24031">
    <property type="entry name" value="RNA HELICASE"/>
    <property type="match status" value="1"/>
</dbReference>
<evidence type="ECO:0000256" key="3">
    <source>
        <dbReference type="ARBA" id="ARBA00022806"/>
    </source>
</evidence>
<dbReference type="Gene3D" id="3.40.50.300">
    <property type="entry name" value="P-loop containing nucleotide triphosphate hydrolases"/>
    <property type="match status" value="2"/>
</dbReference>
<evidence type="ECO:0000256" key="8">
    <source>
        <dbReference type="SAM" id="MobiDB-lite"/>
    </source>
</evidence>
<protein>
    <recommendedName>
        <fullName evidence="7">ATP-dependent RNA helicase</fullName>
        <ecNumber evidence="7">3.6.4.13</ecNumber>
    </recommendedName>
</protein>
<proteinExistence type="inferred from homology"/>
<gene>
    <name evidence="9" type="ORF">PACLA_8A010695</name>
</gene>
<organism evidence="9 10">
    <name type="scientific">Paramuricea clavata</name>
    <name type="common">Red gorgonian</name>
    <name type="synonym">Violescent sea-whip</name>
    <dbReference type="NCBI Taxonomy" id="317549"/>
    <lineage>
        <taxon>Eukaryota</taxon>
        <taxon>Metazoa</taxon>
        <taxon>Cnidaria</taxon>
        <taxon>Anthozoa</taxon>
        <taxon>Octocorallia</taxon>
        <taxon>Malacalcyonacea</taxon>
        <taxon>Plexauridae</taxon>
        <taxon>Paramuricea</taxon>
    </lineage>
</organism>
<dbReference type="OrthoDB" id="422663at2759"/>
<dbReference type="PROSITE" id="PS51194">
    <property type="entry name" value="HELICASE_CTER"/>
    <property type="match status" value="1"/>
</dbReference>
<keyword evidence="1 6" id="KW-0547">Nucleotide-binding</keyword>
<dbReference type="InterPro" id="IPR027417">
    <property type="entry name" value="P-loop_NTPase"/>
</dbReference>
<dbReference type="InterPro" id="IPR000629">
    <property type="entry name" value="RNA-helicase_DEAD-box_CS"/>
</dbReference>
<dbReference type="InterPro" id="IPR025313">
    <property type="entry name" value="SPB4-like_CTE"/>
</dbReference>
<keyword evidence="3 6" id="KW-0347">Helicase</keyword>
<dbReference type="GO" id="GO:0005524">
    <property type="term" value="F:ATP binding"/>
    <property type="evidence" value="ECO:0007669"/>
    <property type="project" value="UniProtKB-UniRule"/>
</dbReference>
<feature type="region of interest" description="Disordered" evidence="8">
    <location>
        <begin position="592"/>
        <end position="634"/>
    </location>
</feature>
<dbReference type="GO" id="GO:0016787">
    <property type="term" value="F:hydrolase activity"/>
    <property type="evidence" value="ECO:0007669"/>
    <property type="project" value="UniProtKB-KW"/>
</dbReference>
<dbReference type="GO" id="GO:0003724">
    <property type="term" value="F:RNA helicase activity"/>
    <property type="evidence" value="ECO:0007669"/>
    <property type="project" value="UniProtKB-EC"/>
</dbReference>
<dbReference type="EC" id="3.6.4.13" evidence="7"/>
<comment type="similarity">
    <text evidence="6">Belongs to the DEAD box helicase family.</text>
</comment>
<evidence type="ECO:0000256" key="7">
    <source>
        <dbReference type="RuleBase" id="RU365068"/>
    </source>
</evidence>
<comment type="function">
    <text evidence="7">RNA helicase.</text>
</comment>
<evidence type="ECO:0000256" key="5">
    <source>
        <dbReference type="ARBA" id="ARBA00022884"/>
    </source>
</evidence>
<evidence type="ECO:0000256" key="2">
    <source>
        <dbReference type="ARBA" id="ARBA00022801"/>
    </source>
</evidence>
<dbReference type="SUPFAM" id="SSF52540">
    <property type="entry name" value="P-loop containing nucleoside triphosphate hydrolases"/>
    <property type="match status" value="1"/>
</dbReference>
<accession>A0A7D9EVV3</accession>
<dbReference type="PROSITE" id="PS51192">
    <property type="entry name" value="HELICASE_ATP_BIND_1"/>
    <property type="match status" value="1"/>
</dbReference>
<sequence>MESNDGDNILLNLTTEQPYSVAIIKKTKSRQSDSTKKPRHVKLTQGSAKCKNVHKNKVSEDANSEKFQVISSLFRKNPKLPDISSAVIQSEDKKEDGTFSGSEFRNMNLAPFMISNLEKNLHLKKMTSVQKASLPSLLSGKDVFIKSPTGTGKTLAYVIPVVQSLQDILPKIQRIDGPYCLILVPTRELASQTLTVIQQVLKPFIWIVPGCVTGGEKRKSEKARLRKGVNILVATPGRLVDHLKTTQCLTMAQLKWLILDEADRLLDLGFEQDISFILSTIKEHTSRKVQKVLLSATLSRGVENLLDVSMENPVTIDLTKEGNSEREQVEYQTPSLLEQFCVVVPMKLRLVTLAAFLQRKYLKNCKIIVFFTTQDSVDFHFVLYSSTLTTVEGDKLKFLKLHGKLSQHERTEVFSNFKDSDQGILLCTDVAARGLDLPSVNWIVQYNPPVSSTDYVHRVGRTARIGMSGQALLFLLPTEVPYLNILSEQNLRLNELKMNDILTAFVRSHCGKKKTSEEYLHSLVTEQHMKFEENVLQNKSLKQLALTAFRSFIGAYNTFPSSIKHVFHPRNLHLGHLAKSFALRETPSEMKQKLSFKEGRMQVDEGKVKRSRKVSEHSSKFAVAEPSKKKLKRR</sequence>
<evidence type="ECO:0000256" key="4">
    <source>
        <dbReference type="ARBA" id="ARBA00022840"/>
    </source>
</evidence>
<dbReference type="EMBL" id="CACRXK020010207">
    <property type="protein sequence ID" value="CAB4018880.1"/>
    <property type="molecule type" value="Genomic_DNA"/>
</dbReference>
<feature type="compositionally biased region" description="Basic and acidic residues" evidence="8">
    <location>
        <begin position="592"/>
        <end position="619"/>
    </location>
</feature>
<comment type="domain">
    <text evidence="7">The Q motif is unique to and characteristic of the DEAD box family of RNA helicases and controls ATP binding and hydrolysis.</text>
</comment>
<dbReference type="InterPro" id="IPR014001">
    <property type="entry name" value="Helicase_ATP-bd"/>
</dbReference>
<dbReference type="PROSITE" id="PS00039">
    <property type="entry name" value="DEAD_ATP_HELICASE"/>
    <property type="match status" value="1"/>
</dbReference>
<dbReference type="SMART" id="SM00487">
    <property type="entry name" value="DEXDc"/>
    <property type="match status" value="1"/>
</dbReference>
<dbReference type="InterPro" id="IPR001650">
    <property type="entry name" value="Helicase_C-like"/>
</dbReference>
<evidence type="ECO:0000313" key="9">
    <source>
        <dbReference type="EMBL" id="CAB4018880.1"/>
    </source>
</evidence>
<dbReference type="SMART" id="SM00490">
    <property type="entry name" value="HELICc"/>
    <property type="match status" value="1"/>
</dbReference>
<dbReference type="CDD" id="cd18787">
    <property type="entry name" value="SF2_C_DEAD"/>
    <property type="match status" value="1"/>
</dbReference>
<name>A0A7D9EVV3_PARCT</name>
<dbReference type="Pfam" id="PF00270">
    <property type="entry name" value="DEAD"/>
    <property type="match status" value="1"/>
</dbReference>
<dbReference type="Pfam" id="PF00271">
    <property type="entry name" value="Helicase_C"/>
    <property type="match status" value="1"/>
</dbReference>
<keyword evidence="10" id="KW-1185">Reference proteome</keyword>
<dbReference type="GO" id="GO:0003723">
    <property type="term" value="F:RNA binding"/>
    <property type="evidence" value="ECO:0007669"/>
    <property type="project" value="UniProtKB-UniRule"/>
</dbReference>